<evidence type="ECO:0000313" key="1">
    <source>
        <dbReference type="EMBL" id="QBZ88703.1"/>
    </source>
</evidence>
<reference evidence="1 2" key="1">
    <citation type="journal article" date="2019" name="Front. Microbiol.">
        <title>In silico and Genetic Analyses of Cyclic Lipopeptide Synthetic Gene Clusters in Pseudomonas sp. 11K1.</title>
        <authorList>
            <person name="Zhao H."/>
            <person name="Liu Y.P."/>
            <person name="Zhang L.Q."/>
        </authorList>
    </citation>
    <scope>NUCLEOTIDE SEQUENCE [LARGE SCALE GENOMIC DNA]</scope>
    <source>
        <strain evidence="1 2">11K1</strain>
    </source>
</reference>
<organism evidence="1 2">
    <name type="scientific">Pseudomonas viciae</name>
    <dbReference type="NCBI Taxonomy" id="2505979"/>
    <lineage>
        <taxon>Bacteria</taxon>
        <taxon>Pseudomonadati</taxon>
        <taxon>Pseudomonadota</taxon>
        <taxon>Gammaproteobacteria</taxon>
        <taxon>Pseudomonadales</taxon>
        <taxon>Pseudomonadaceae</taxon>
        <taxon>Pseudomonas</taxon>
    </lineage>
</organism>
<gene>
    <name evidence="1" type="ORF">EPZ47_08260</name>
</gene>
<dbReference type="EMBL" id="CP035088">
    <property type="protein sequence ID" value="QBZ88703.1"/>
    <property type="molecule type" value="Genomic_DNA"/>
</dbReference>
<sequence>MRLACGFSVTANPCGSGLARESGGPACINAVCAGAFASKPAPTVGLRYTRKSHVVSWISSPTAAPPNCPPTAPECRFPSACRVRSGD</sequence>
<proteinExistence type="predicted"/>
<dbReference type="KEGG" id="pvk:EPZ47_08260"/>
<protein>
    <submittedName>
        <fullName evidence="1">Uncharacterized protein</fullName>
    </submittedName>
</protein>
<name>A0A4P7PF17_9PSED</name>
<accession>A0A4P7PF17</accession>
<evidence type="ECO:0000313" key="2">
    <source>
        <dbReference type="Proteomes" id="UP000296468"/>
    </source>
</evidence>
<dbReference type="Proteomes" id="UP000296468">
    <property type="component" value="Chromosome"/>
</dbReference>
<dbReference type="AlphaFoldDB" id="A0A4P7PF17"/>